<evidence type="ECO:0000313" key="1">
    <source>
        <dbReference type="EMBL" id="MPN40229.1"/>
    </source>
</evidence>
<gene>
    <name evidence="1" type="ORF">SDC9_187765</name>
</gene>
<proteinExistence type="predicted"/>
<sequence length="49" mass="5044">MVIVELVPALVVVVAVDDAIGALYPLAVKALSPFTKPETDTVNVGLVVP</sequence>
<reference evidence="1" key="1">
    <citation type="submission" date="2019-08" db="EMBL/GenBank/DDBJ databases">
        <authorList>
            <person name="Kucharzyk K."/>
            <person name="Murdoch R.W."/>
            <person name="Higgins S."/>
            <person name="Loffler F."/>
        </authorList>
    </citation>
    <scope>NUCLEOTIDE SEQUENCE</scope>
</reference>
<organism evidence="1">
    <name type="scientific">bioreactor metagenome</name>
    <dbReference type="NCBI Taxonomy" id="1076179"/>
    <lineage>
        <taxon>unclassified sequences</taxon>
        <taxon>metagenomes</taxon>
        <taxon>ecological metagenomes</taxon>
    </lineage>
</organism>
<protein>
    <submittedName>
        <fullName evidence="1">Uncharacterized protein</fullName>
    </submittedName>
</protein>
<name>A0A645HPQ4_9ZZZZ</name>
<comment type="caution">
    <text evidence="1">The sequence shown here is derived from an EMBL/GenBank/DDBJ whole genome shotgun (WGS) entry which is preliminary data.</text>
</comment>
<accession>A0A645HPQ4</accession>
<dbReference type="EMBL" id="VSSQ01096501">
    <property type="protein sequence ID" value="MPN40229.1"/>
    <property type="molecule type" value="Genomic_DNA"/>
</dbReference>
<dbReference type="AlphaFoldDB" id="A0A645HPQ4"/>